<dbReference type="VEuPathDB" id="FungiDB:FOC1_g10006482"/>
<keyword evidence="8" id="KW-0470">Melanin biosynthesis</keyword>
<evidence type="ECO:0000256" key="6">
    <source>
        <dbReference type="ARBA" id="ARBA00023008"/>
    </source>
</evidence>
<evidence type="ECO:0000256" key="3">
    <source>
        <dbReference type="ARBA" id="ARBA00011906"/>
    </source>
</evidence>
<feature type="domain" description="Tyrosinase copper-binding" evidence="11">
    <location>
        <begin position="257"/>
        <end position="268"/>
    </location>
</feature>
<comment type="cofactor">
    <cofactor evidence="1">
        <name>Cu(2+)</name>
        <dbReference type="ChEBI" id="CHEBI:29036"/>
    </cofactor>
</comment>
<organism evidence="12 13">
    <name type="scientific">Fusarium oxysporum f. sp. cubense (strain race 1)</name>
    <name type="common">Panama disease fungus</name>
    <dbReference type="NCBI Taxonomy" id="1229664"/>
    <lineage>
        <taxon>Eukaryota</taxon>
        <taxon>Fungi</taxon>
        <taxon>Dikarya</taxon>
        <taxon>Ascomycota</taxon>
        <taxon>Pezizomycotina</taxon>
        <taxon>Sordariomycetes</taxon>
        <taxon>Hypocreomycetidae</taxon>
        <taxon>Hypocreales</taxon>
        <taxon>Nectriaceae</taxon>
        <taxon>Fusarium</taxon>
        <taxon>Fusarium oxysporum species complex</taxon>
    </lineage>
</organism>
<dbReference type="GO" id="GO:0046872">
    <property type="term" value="F:metal ion binding"/>
    <property type="evidence" value="ECO:0007669"/>
    <property type="project" value="UniProtKB-KW"/>
</dbReference>
<evidence type="ECO:0000256" key="9">
    <source>
        <dbReference type="ARBA" id="ARBA00048233"/>
    </source>
</evidence>
<dbReference type="InterPro" id="IPR002227">
    <property type="entry name" value="Tyrosinase_Cu-bd"/>
</dbReference>
<dbReference type="GO" id="GO:0042438">
    <property type="term" value="P:melanin biosynthetic process"/>
    <property type="evidence" value="ECO:0007669"/>
    <property type="project" value="UniProtKB-KW"/>
</dbReference>
<dbReference type="Gene3D" id="1.10.1280.10">
    <property type="entry name" value="Di-copper center containing domain from catechol oxidase"/>
    <property type="match status" value="1"/>
</dbReference>
<dbReference type="AlphaFoldDB" id="N4U8F3"/>
<evidence type="ECO:0000256" key="7">
    <source>
        <dbReference type="ARBA" id="ARBA00023033"/>
    </source>
</evidence>
<reference evidence="13" key="2">
    <citation type="journal article" date="2014" name="PLoS ONE">
        <title>Genome and Transcriptome Analysis of the Fungal Pathogen Fusarium oxysporum f. sp. cubense Causing Banana Vascular Wilt Disease.</title>
        <authorList>
            <person name="Guo L."/>
            <person name="Han L."/>
            <person name="Yang L."/>
            <person name="Zeng H."/>
            <person name="Fan D."/>
            <person name="Zhu Y."/>
            <person name="Feng Y."/>
            <person name="Wang G."/>
            <person name="Peng C."/>
            <person name="Jiang X."/>
            <person name="Zhou D."/>
            <person name="Ni P."/>
            <person name="Liang C."/>
            <person name="Liu L."/>
            <person name="Wang J."/>
            <person name="Mao C."/>
            <person name="Fang X."/>
            <person name="Peng M."/>
            <person name="Huang J."/>
        </authorList>
    </citation>
    <scope>NUCLEOTIDE SEQUENCE [LARGE SCALE GENOMIC DNA]</scope>
    <source>
        <strain evidence="13">race 1</strain>
    </source>
</reference>
<keyword evidence="5" id="KW-0560">Oxidoreductase</keyword>
<dbReference type="InterPro" id="IPR041640">
    <property type="entry name" value="Tyrosinase_C"/>
</dbReference>
<dbReference type="HOGENOM" id="CLU_013691_1_2_1"/>
<sequence length="507" mass="56618">MAATILHVIYAGRGDAMILEYNDWQTGNRSFILVDGGPKNYVAYQTREAPYHRYLSSACQKIMGQNSAFAGIIFSHPDEDHYGGYLHALQRAPVPTQSVFIPNVESDENKSNKPIADMCTRAGWGLSNSLNNQDVLTPQQTAGIQNNHLVDLALQDPNWAVIEVGPNQDIPTGFNGSILDQVSRLFVPSNFANYAEFATTAHGGNEPNGWLSLEMIHNYIHVMVGGLGWNLDPSQQTGSGTEYSYGHMSDLGTAAYDPIFWLHHCNVDRQFAIYQHNNGKGQWFTGATADTDPTAKDSLYPFHTDTKFNNWNSDGVQDWTTLGYTYPDLAPETDSSGTAPLELVQKRLTEKYGVLRRVLHKVGSTQKIEGLDNDYVINVIYNRFALNGISYSIHFFIGKESDIPKSPADYKLSVDYIGGIHTFSSNYWTRGNKNGVNCENCQKQQKIHQLSKGQVPVTLALLQRALNKDERWAAISHLGKDHVVEYMTKHLHWRAVAVSVLLFSRPS</sequence>
<reference evidence="13" key="1">
    <citation type="submission" date="2012-09" db="EMBL/GenBank/DDBJ databases">
        <title>Genome sequencing and comparative transcriptomics of race 1 and race 4 of banana pathogen: Fusarium oxysporum f. sp. cubense.</title>
        <authorList>
            <person name="Fang X."/>
            <person name="Huang J."/>
        </authorList>
    </citation>
    <scope>NUCLEOTIDE SEQUENCE [LARGE SCALE GENOMIC DNA]</scope>
    <source>
        <strain evidence="13">race 1</strain>
    </source>
</reference>
<evidence type="ECO:0000256" key="5">
    <source>
        <dbReference type="ARBA" id="ARBA00023002"/>
    </source>
</evidence>
<name>N4U8F3_FUSC1</name>
<proteinExistence type="inferred from homology"/>
<dbReference type="PROSITE" id="PS00498">
    <property type="entry name" value="TYROSINASE_2"/>
    <property type="match status" value="1"/>
</dbReference>
<keyword evidence="4" id="KW-0479">Metal-binding</keyword>
<evidence type="ECO:0000256" key="4">
    <source>
        <dbReference type="ARBA" id="ARBA00022723"/>
    </source>
</evidence>
<comment type="catalytic activity">
    <reaction evidence="10">
        <text>L-tyrosine + O2 = L-dopaquinone + H2O</text>
        <dbReference type="Rhea" id="RHEA:18117"/>
        <dbReference type="ChEBI" id="CHEBI:15377"/>
        <dbReference type="ChEBI" id="CHEBI:15379"/>
        <dbReference type="ChEBI" id="CHEBI:57924"/>
        <dbReference type="ChEBI" id="CHEBI:58315"/>
        <dbReference type="EC" id="1.14.18.1"/>
    </reaction>
</comment>
<dbReference type="Pfam" id="PF00264">
    <property type="entry name" value="Tyrosinase"/>
    <property type="match status" value="1"/>
</dbReference>
<dbReference type="Pfam" id="PF18132">
    <property type="entry name" value="Tyrosinase_C"/>
    <property type="match status" value="1"/>
</dbReference>
<gene>
    <name evidence="12" type="ORF">FOC1_g10006482</name>
</gene>
<protein>
    <recommendedName>
        <fullName evidence="3">tyrosinase</fullName>
        <ecNumber evidence="3">1.14.18.1</ecNumber>
    </recommendedName>
</protein>
<comment type="catalytic activity">
    <reaction evidence="9">
        <text>2 L-dopa + O2 = 2 L-dopaquinone + 2 H2O</text>
        <dbReference type="Rhea" id="RHEA:34287"/>
        <dbReference type="ChEBI" id="CHEBI:15377"/>
        <dbReference type="ChEBI" id="CHEBI:15379"/>
        <dbReference type="ChEBI" id="CHEBI:57504"/>
        <dbReference type="ChEBI" id="CHEBI:57924"/>
        <dbReference type="EC" id="1.14.18.1"/>
    </reaction>
</comment>
<keyword evidence="6" id="KW-0186">Copper</keyword>
<dbReference type="GO" id="GO:0004503">
    <property type="term" value="F:tyrosinase activity"/>
    <property type="evidence" value="ECO:0007669"/>
    <property type="project" value="UniProtKB-EC"/>
</dbReference>
<dbReference type="STRING" id="1229664.N4U8F3"/>
<evidence type="ECO:0000259" key="11">
    <source>
        <dbReference type="PROSITE" id="PS00498"/>
    </source>
</evidence>
<accession>N4U8F3</accession>
<evidence type="ECO:0000256" key="8">
    <source>
        <dbReference type="ARBA" id="ARBA00023101"/>
    </source>
</evidence>
<dbReference type="EC" id="1.14.18.1" evidence="3"/>
<dbReference type="SUPFAM" id="SSF48056">
    <property type="entry name" value="Di-copper centre-containing domain"/>
    <property type="match status" value="1"/>
</dbReference>
<comment type="similarity">
    <text evidence="2">Belongs to the tyrosinase family.</text>
</comment>
<dbReference type="PANTHER" id="PTHR11474">
    <property type="entry name" value="TYROSINASE FAMILY MEMBER"/>
    <property type="match status" value="1"/>
</dbReference>
<evidence type="ECO:0000313" key="13">
    <source>
        <dbReference type="Proteomes" id="UP000016928"/>
    </source>
</evidence>
<dbReference type="OrthoDB" id="1658288at2759"/>
<keyword evidence="7" id="KW-0503">Monooxygenase</keyword>
<dbReference type="PANTHER" id="PTHR11474:SF76">
    <property type="entry name" value="SHKT DOMAIN-CONTAINING PROTEIN"/>
    <property type="match status" value="1"/>
</dbReference>
<dbReference type="EMBL" id="KB730104">
    <property type="protein sequence ID" value="ENH72113.1"/>
    <property type="molecule type" value="Genomic_DNA"/>
</dbReference>
<dbReference type="Proteomes" id="UP000016928">
    <property type="component" value="Unassembled WGS sequence"/>
</dbReference>
<dbReference type="InterPro" id="IPR008922">
    <property type="entry name" value="Di-copper_centre_dom_sf"/>
</dbReference>
<evidence type="ECO:0000256" key="10">
    <source>
        <dbReference type="ARBA" id="ARBA00048881"/>
    </source>
</evidence>
<evidence type="ECO:0000313" key="12">
    <source>
        <dbReference type="EMBL" id="ENH72113.1"/>
    </source>
</evidence>
<dbReference type="InterPro" id="IPR050316">
    <property type="entry name" value="Tyrosinase/Hemocyanin"/>
</dbReference>
<dbReference type="Gene3D" id="2.60.310.20">
    <property type="match status" value="1"/>
</dbReference>
<evidence type="ECO:0000256" key="2">
    <source>
        <dbReference type="ARBA" id="ARBA00009928"/>
    </source>
</evidence>
<evidence type="ECO:0000256" key="1">
    <source>
        <dbReference type="ARBA" id="ARBA00001973"/>
    </source>
</evidence>